<dbReference type="GO" id="GO:0016554">
    <property type="term" value="P:cytidine to uridine editing"/>
    <property type="evidence" value="ECO:0007669"/>
    <property type="project" value="InterPro"/>
</dbReference>
<dbReference type="AlphaFoldDB" id="A0AAW1VY35"/>
<feature type="compositionally biased region" description="Polar residues" evidence="3">
    <location>
        <begin position="282"/>
        <end position="294"/>
    </location>
</feature>
<evidence type="ECO:0000256" key="1">
    <source>
        <dbReference type="ARBA" id="ARBA00022664"/>
    </source>
</evidence>
<feature type="compositionally biased region" description="Gly residues" evidence="3">
    <location>
        <begin position="468"/>
        <end position="499"/>
    </location>
</feature>
<keyword evidence="2" id="KW-0809">Transit peptide</keyword>
<dbReference type="GO" id="GO:0006397">
    <property type="term" value="P:mRNA processing"/>
    <property type="evidence" value="ECO:0007669"/>
    <property type="project" value="UniProtKB-KW"/>
</dbReference>
<feature type="compositionally biased region" description="Polar residues" evidence="3">
    <location>
        <begin position="239"/>
        <end position="249"/>
    </location>
</feature>
<dbReference type="PANTHER" id="PTHR31346:SF5">
    <property type="entry name" value="MULTIPLE ORGANELLAR RNA EDITING FACTOR 1, MITOCHONDRIAL"/>
    <property type="match status" value="1"/>
</dbReference>
<feature type="compositionally biased region" description="Gly residues" evidence="3">
    <location>
        <begin position="329"/>
        <end position="342"/>
    </location>
</feature>
<organism evidence="5 6">
    <name type="scientific">Rubus argutus</name>
    <name type="common">Southern blackberry</name>
    <dbReference type="NCBI Taxonomy" id="59490"/>
    <lineage>
        <taxon>Eukaryota</taxon>
        <taxon>Viridiplantae</taxon>
        <taxon>Streptophyta</taxon>
        <taxon>Embryophyta</taxon>
        <taxon>Tracheophyta</taxon>
        <taxon>Spermatophyta</taxon>
        <taxon>Magnoliopsida</taxon>
        <taxon>eudicotyledons</taxon>
        <taxon>Gunneridae</taxon>
        <taxon>Pentapetalae</taxon>
        <taxon>rosids</taxon>
        <taxon>fabids</taxon>
        <taxon>Rosales</taxon>
        <taxon>Rosaceae</taxon>
        <taxon>Rosoideae</taxon>
        <taxon>Rosoideae incertae sedis</taxon>
        <taxon>Rubus</taxon>
    </lineage>
</organism>
<evidence type="ECO:0000256" key="3">
    <source>
        <dbReference type="SAM" id="MobiDB-lite"/>
    </source>
</evidence>
<sequence>MAQSFLRLRRSLSSGLATLHHSLSSVPRSSPSSSSSIVQSPPQQSRTLRFQSRSFRSSSFSLARPTSTYGSNNHDEIGPDTILFEGCDYNHWLIVMDFPRDNKPPPEEMVRTYEETCAKGLNISVEEAKKKIYACSTTVYTGFQVVMTEEESQKFEGLQLPGVLFVLPDSYIDPQNKEYGGDKYINGEIIRRPPPFQYERQGSRYRDRNRFDRQGPMPNQQGNSSYGQQGSSQGGGNYRTSQNYPQQTYDPPGQGENRGQTPVTAPGGRDTYQPGRDPIPSHQGNYNQQVQRNGPQGDHSIYAPPGQGEYRGQRSGGMSSAQAETHGHGVSGSQGQGTGRSYGQGPSSGAYGQGPSSEAYGQGPSGGSYGQGPSGGSYGQGLSAGSYGQGPSAGSYGQGPSAGSYGQGPSAGAYGQGPSAGDYGRGPSAGDYGRRTSAGDYGRGSSAGDYGRGSSAGDYGRGSSAGDYGRGSSAGGYGRGPTAGGYGQGPRAGGYGQGPSVGASGQEPMSGAHGQGPSSGYPGHGDQRFSQGEQRSMQGEQTNYASMGQTGIDQVRYSSVY</sequence>
<gene>
    <name evidence="5" type="ORF">M0R45_035602</name>
</gene>
<dbReference type="InterPro" id="IPR039206">
    <property type="entry name" value="MORF/ORRM1/DAG-like"/>
</dbReference>
<feature type="region of interest" description="Disordered" evidence="3">
    <location>
        <begin position="23"/>
        <end position="53"/>
    </location>
</feature>
<dbReference type="Pfam" id="PF21864">
    <property type="entry name" value="MORF_dom"/>
    <property type="match status" value="1"/>
</dbReference>
<feature type="compositionally biased region" description="Low complexity" evidence="3">
    <location>
        <begin position="438"/>
        <end position="467"/>
    </location>
</feature>
<dbReference type="GO" id="GO:0005739">
    <property type="term" value="C:mitochondrion"/>
    <property type="evidence" value="ECO:0007669"/>
    <property type="project" value="TreeGrafter"/>
</dbReference>
<dbReference type="PANTHER" id="PTHR31346">
    <property type="entry name" value="MULTIPLE ORGANELLAR RNA EDITING FACTOR 2, CHLOROPLASTIC-RELATED-RELATED"/>
    <property type="match status" value="1"/>
</dbReference>
<reference evidence="5 6" key="1">
    <citation type="journal article" date="2023" name="G3 (Bethesda)">
        <title>A chromosome-length genome assembly and annotation of blackberry (Rubus argutus, cv. 'Hillquist').</title>
        <authorList>
            <person name="Bruna T."/>
            <person name="Aryal R."/>
            <person name="Dudchenko O."/>
            <person name="Sargent D.J."/>
            <person name="Mead D."/>
            <person name="Buti M."/>
            <person name="Cavallini A."/>
            <person name="Hytonen T."/>
            <person name="Andres J."/>
            <person name="Pham M."/>
            <person name="Weisz D."/>
            <person name="Mascagni F."/>
            <person name="Usai G."/>
            <person name="Natali L."/>
            <person name="Bassil N."/>
            <person name="Fernandez G.E."/>
            <person name="Lomsadze A."/>
            <person name="Armour M."/>
            <person name="Olukolu B."/>
            <person name="Poorten T."/>
            <person name="Britton C."/>
            <person name="Davik J."/>
            <person name="Ashrafi H."/>
            <person name="Aiden E.L."/>
            <person name="Borodovsky M."/>
            <person name="Worthington M."/>
        </authorList>
    </citation>
    <scope>NUCLEOTIDE SEQUENCE [LARGE SCALE GENOMIC DNA]</scope>
    <source>
        <strain evidence="5">PI 553951</strain>
    </source>
</reference>
<feature type="domain" description="MORF/ORRM1/DAG-like MORF" evidence="4">
    <location>
        <begin position="89"/>
        <end position="184"/>
    </location>
</feature>
<dbReference type="GO" id="GO:0080156">
    <property type="term" value="P:mitochondrial mRNA modification"/>
    <property type="evidence" value="ECO:0007669"/>
    <property type="project" value="TreeGrafter"/>
</dbReference>
<feature type="region of interest" description="Disordered" evidence="3">
    <location>
        <begin position="176"/>
        <end position="561"/>
    </location>
</feature>
<evidence type="ECO:0000256" key="2">
    <source>
        <dbReference type="ARBA" id="ARBA00022946"/>
    </source>
</evidence>
<feature type="compositionally biased region" description="Gly residues" evidence="3">
    <location>
        <begin position="363"/>
        <end position="379"/>
    </location>
</feature>
<evidence type="ECO:0000259" key="4">
    <source>
        <dbReference type="Pfam" id="PF21864"/>
    </source>
</evidence>
<comment type="caution">
    <text evidence="5">The sequence shown here is derived from an EMBL/GenBank/DDBJ whole genome shotgun (WGS) entry which is preliminary data.</text>
</comment>
<protein>
    <recommendedName>
        <fullName evidence="4">MORF/ORRM1/DAG-like MORF domain-containing protein</fullName>
    </recommendedName>
</protein>
<feature type="compositionally biased region" description="Low complexity" evidence="3">
    <location>
        <begin position="219"/>
        <end position="231"/>
    </location>
</feature>
<feature type="compositionally biased region" description="Polar residues" evidence="3">
    <location>
        <begin position="528"/>
        <end position="561"/>
    </location>
</feature>
<evidence type="ECO:0000313" key="6">
    <source>
        <dbReference type="Proteomes" id="UP001457282"/>
    </source>
</evidence>
<dbReference type="InterPro" id="IPR054059">
    <property type="entry name" value="MORF/ORRM1/DAG-like_MORF"/>
</dbReference>
<dbReference type="Proteomes" id="UP001457282">
    <property type="component" value="Unassembled WGS sequence"/>
</dbReference>
<keyword evidence="1" id="KW-0507">mRNA processing</keyword>
<dbReference type="EMBL" id="JBEDUW010000007">
    <property type="protein sequence ID" value="KAK9911707.1"/>
    <property type="molecule type" value="Genomic_DNA"/>
</dbReference>
<keyword evidence="6" id="KW-1185">Reference proteome</keyword>
<feature type="compositionally biased region" description="Basic and acidic residues" evidence="3">
    <location>
        <begin position="201"/>
        <end position="213"/>
    </location>
</feature>
<accession>A0AAW1VY35</accession>
<name>A0AAW1VY35_RUBAR</name>
<evidence type="ECO:0000313" key="5">
    <source>
        <dbReference type="EMBL" id="KAK9911707.1"/>
    </source>
</evidence>
<proteinExistence type="predicted"/>